<organism evidence="11 12">
    <name type="scientific">Rhodopseudomonas palustris</name>
    <dbReference type="NCBI Taxonomy" id="1076"/>
    <lineage>
        <taxon>Bacteria</taxon>
        <taxon>Pseudomonadati</taxon>
        <taxon>Pseudomonadota</taxon>
        <taxon>Alphaproteobacteria</taxon>
        <taxon>Hyphomicrobiales</taxon>
        <taxon>Nitrobacteraceae</taxon>
        <taxon>Rhodopseudomonas</taxon>
    </lineage>
</organism>
<keyword evidence="5" id="KW-0547">Nucleotide-binding</keyword>
<evidence type="ECO:0000256" key="9">
    <source>
        <dbReference type="SAM" id="MobiDB-lite"/>
    </source>
</evidence>
<dbReference type="SMART" id="SM00387">
    <property type="entry name" value="HATPase_c"/>
    <property type="match status" value="1"/>
</dbReference>
<dbReference type="GO" id="GO:0005524">
    <property type="term" value="F:ATP binding"/>
    <property type="evidence" value="ECO:0007669"/>
    <property type="project" value="UniProtKB-KW"/>
</dbReference>
<dbReference type="Pfam" id="PF00512">
    <property type="entry name" value="HisKA"/>
    <property type="match status" value="1"/>
</dbReference>
<evidence type="ECO:0000313" key="11">
    <source>
        <dbReference type="EMBL" id="RJF75491.1"/>
    </source>
</evidence>
<accession>A0A418VHF6</accession>
<dbReference type="CDD" id="cd00082">
    <property type="entry name" value="HisKA"/>
    <property type="match status" value="1"/>
</dbReference>
<keyword evidence="7" id="KW-0067">ATP-binding</keyword>
<dbReference type="PROSITE" id="PS50109">
    <property type="entry name" value="HIS_KIN"/>
    <property type="match status" value="1"/>
</dbReference>
<name>A0A418VHF6_RHOPL</name>
<keyword evidence="6" id="KW-0418">Kinase</keyword>
<proteinExistence type="predicted"/>
<evidence type="ECO:0000256" key="1">
    <source>
        <dbReference type="ARBA" id="ARBA00000085"/>
    </source>
</evidence>
<evidence type="ECO:0000256" key="4">
    <source>
        <dbReference type="ARBA" id="ARBA00022679"/>
    </source>
</evidence>
<keyword evidence="3" id="KW-0597">Phosphoprotein</keyword>
<dbReference type="SUPFAM" id="SSF47384">
    <property type="entry name" value="Homodimeric domain of signal transducing histidine kinase"/>
    <property type="match status" value="1"/>
</dbReference>
<dbReference type="SUPFAM" id="SSF55785">
    <property type="entry name" value="PYP-like sensor domain (PAS domain)"/>
    <property type="match status" value="1"/>
</dbReference>
<gene>
    <name evidence="11" type="ORF">D4Q52_09965</name>
</gene>
<sequence length="445" mass="48029">MSSALPERSRFAGPSAGNGRSPIAAALSPEAASRAPPAPEAMTASEAKYRTLIQHLPTALWQVDTRRTAAAMELIRADGVVDIAAFLDANPDFVELAKDSVVVSEVNRDAAVLFRAARPGDLIRPVRYLFEADPDLAKRVMVAHYNGERNLIEETRMLAFDGTVIDVLFSVTYPRPPEQLDTTFITIQDIGARLHTERQLRKLQADFAHAGRIATLGELASSIAHEISQPLTAIVSNSEASLRWLARDDYHREKVAQLTERVVTNARRASDIIQRMRSMAAKHELEKRPIDLNQAVEEALMFISHDVESKAVALTTAFDPQRPIVLADRVQLQQVVINLLINGVQALVSQGGGCGRIEVQTRCDGSGVATVSVADNGPGIAASDLDRVFDSFFSTKQSGVGLGLAVCQTIVAGHGGEISASNRPEGGAQFVFSLPLAEHCVSQTA</sequence>
<dbReference type="PANTHER" id="PTHR43065:SF10">
    <property type="entry name" value="PEROXIDE STRESS-ACTIVATED HISTIDINE KINASE MAK3"/>
    <property type="match status" value="1"/>
</dbReference>
<dbReference type="InterPro" id="IPR036097">
    <property type="entry name" value="HisK_dim/P_sf"/>
</dbReference>
<dbReference type="SUPFAM" id="SSF55874">
    <property type="entry name" value="ATPase domain of HSP90 chaperone/DNA topoisomerase II/histidine kinase"/>
    <property type="match status" value="1"/>
</dbReference>
<keyword evidence="8" id="KW-0902">Two-component regulatory system</keyword>
<dbReference type="OrthoDB" id="9789238at2"/>
<dbReference type="EMBL" id="QYYD01000008">
    <property type="protein sequence ID" value="RJF75491.1"/>
    <property type="molecule type" value="Genomic_DNA"/>
</dbReference>
<evidence type="ECO:0000256" key="5">
    <source>
        <dbReference type="ARBA" id="ARBA00022741"/>
    </source>
</evidence>
<keyword evidence="4" id="KW-0808">Transferase</keyword>
<dbReference type="PANTHER" id="PTHR43065">
    <property type="entry name" value="SENSOR HISTIDINE KINASE"/>
    <property type="match status" value="1"/>
</dbReference>
<dbReference type="InterPro" id="IPR035965">
    <property type="entry name" value="PAS-like_dom_sf"/>
</dbReference>
<dbReference type="InterPro" id="IPR003661">
    <property type="entry name" value="HisK_dim/P_dom"/>
</dbReference>
<dbReference type="GO" id="GO:0000155">
    <property type="term" value="F:phosphorelay sensor kinase activity"/>
    <property type="evidence" value="ECO:0007669"/>
    <property type="project" value="InterPro"/>
</dbReference>
<comment type="caution">
    <text evidence="11">The sequence shown here is derived from an EMBL/GenBank/DDBJ whole genome shotgun (WGS) entry which is preliminary data.</text>
</comment>
<dbReference type="EC" id="2.7.13.3" evidence="2"/>
<dbReference type="InterPro" id="IPR005467">
    <property type="entry name" value="His_kinase_dom"/>
</dbReference>
<evidence type="ECO:0000256" key="7">
    <source>
        <dbReference type="ARBA" id="ARBA00022840"/>
    </source>
</evidence>
<dbReference type="Pfam" id="PF02518">
    <property type="entry name" value="HATPase_c"/>
    <property type="match status" value="1"/>
</dbReference>
<dbReference type="Gene3D" id="3.30.450.20">
    <property type="entry name" value="PAS domain"/>
    <property type="match status" value="1"/>
</dbReference>
<evidence type="ECO:0000313" key="12">
    <source>
        <dbReference type="Proteomes" id="UP000285523"/>
    </source>
</evidence>
<dbReference type="InterPro" id="IPR003594">
    <property type="entry name" value="HATPase_dom"/>
</dbReference>
<dbReference type="AlphaFoldDB" id="A0A418VHF6"/>
<protein>
    <recommendedName>
        <fullName evidence="2">histidine kinase</fullName>
        <ecNumber evidence="2">2.7.13.3</ecNumber>
    </recommendedName>
</protein>
<dbReference type="InterPro" id="IPR004358">
    <property type="entry name" value="Sig_transdc_His_kin-like_C"/>
</dbReference>
<dbReference type="Gene3D" id="3.30.565.10">
    <property type="entry name" value="Histidine kinase-like ATPase, C-terminal domain"/>
    <property type="match status" value="1"/>
</dbReference>
<feature type="domain" description="Histidine kinase" evidence="10">
    <location>
        <begin position="222"/>
        <end position="438"/>
    </location>
</feature>
<evidence type="ECO:0000256" key="2">
    <source>
        <dbReference type="ARBA" id="ARBA00012438"/>
    </source>
</evidence>
<evidence type="ECO:0000256" key="8">
    <source>
        <dbReference type="ARBA" id="ARBA00023012"/>
    </source>
</evidence>
<dbReference type="SMART" id="SM00388">
    <property type="entry name" value="HisKA"/>
    <property type="match status" value="1"/>
</dbReference>
<reference evidence="11 12" key="1">
    <citation type="submission" date="2018-09" db="EMBL/GenBank/DDBJ databases">
        <title>Draft genome sequence of Rhodopseudomonas palustris 2.1.18.</title>
        <authorList>
            <person name="Robertson S.L."/>
            <person name="Meyer T.E."/>
            <person name="Kyndt J.A."/>
        </authorList>
    </citation>
    <scope>NUCLEOTIDE SEQUENCE [LARGE SCALE GENOMIC DNA]</scope>
    <source>
        <strain evidence="11 12">2.1.18</strain>
    </source>
</reference>
<dbReference type="Gene3D" id="1.10.287.130">
    <property type="match status" value="1"/>
</dbReference>
<dbReference type="InterPro" id="IPR036890">
    <property type="entry name" value="HATPase_C_sf"/>
</dbReference>
<evidence type="ECO:0000256" key="3">
    <source>
        <dbReference type="ARBA" id="ARBA00022553"/>
    </source>
</evidence>
<evidence type="ECO:0000256" key="6">
    <source>
        <dbReference type="ARBA" id="ARBA00022777"/>
    </source>
</evidence>
<evidence type="ECO:0000259" key="10">
    <source>
        <dbReference type="PROSITE" id="PS50109"/>
    </source>
</evidence>
<dbReference type="PRINTS" id="PR00344">
    <property type="entry name" value="BCTRLSENSOR"/>
</dbReference>
<feature type="region of interest" description="Disordered" evidence="9">
    <location>
        <begin position="1"/>
        <end position="23"/>
    </location>
</feature>
<comment type="catalytic activity">
    <reaction evidence="1">
        <text>ATP + protein L-histidine = ADP + protein N-phospho-L-histidine.</text>
        <dbReference type="EC" id="2.7.13.3"/>
    </reaction>
</comment>
<dbReference type="Proteomes" id="UP000285523">
    <property type="component" value="Unassembled WGS sequence"/>
</dbReference>